<dbReference type="PANTHER" id="PTHR35550">
    <property type="match status" value="1"/>
</dbReference>
<dbReference type="Proteomes" id="UP001153069">
    <property type="component" value="Unassembled WGS sequence"/>
</dbReference>
<comment type="caution">
    <text evidence="2">The sequence shown here is derived from an EMBL/GenBank/DDBJ whole genome shotgun (WGS) entry which is preliminary data.</text>
</comment>
<sequence>MKTIFSCATLLLLAAKSSATFVVSPVGDRPKTALSQSFHPGYGIKDWQNNRVPASVYTEPVTKSKIMDEINAKRKAGEPKVESILDPSFALTYVVAMVGPYVSTLHPGGPASLLATGGNCFHLLLAALLWVQTCRVRCVFESDGIEFYNLKGAGLNLKKGARLERKPGNFVVGTDNRWKYDNITGYQFFPSISLPVICVLKEKQTGEGKQYYGEQPHFFPALFDAQMFKAEMDQRGVKYGL</sequence>
<reference evidence="2" key="1">
    <citation type="submission" date="2020-06" db="EMBL/GenBank/DDBJ databases">
        <authorList>
            <consortium name="Plant Systems Biology data submission"/>
        </authorList>
    </citation>
    <scope>NUCLEOTIDE SEQUENCE</scope>
    <source>
        <strain evidence="2">D6</strain>
    </source>
</reference>
<dbReference type="AlphaFoldDB" id="A0A9N8DDH1"/>
<dbReference type="OrthoDB" id="1921626at2759"/>
<dbReference type="EMBL" id="CAICTM010000039">
    <property type="protein sequence ID" value="CAB9498500.1"/>
    <property type="molecule type" value="Genomic_DNA"/>
</dbReference>
<feature type="chain" id="PRO_5040439498" evidence="1">
    <location>
        <begin position="20"/>
        <end position="241"/>
    </location>
</feature>
<evidence type="ECO:0000313" key="2">
    <source>
        <dbReference type="EMBL" id="CAB9498500.1"/>
    </source>
</evidence>
<organism evidence="2 3">
    <name type="scientific">Seminavis robusta</name>
    <dbReference type="NCBI Taxonomy" id="568900"/>
    <lineage>
        <taxon>Eukaryota</taxon>
        <taxon>Sar</taxon>
        <taxon>Stramenopiles</taxon>
        <taxon>Ochrophyta</taxon>
        <taxon>Bacillariophyta</taxon>
        <taxon>Bacillariophyceae</taxon>
        <taxon>Bacillariophycidae</taxon>
        <taxon>Naviculales</taxon>
        <taxon>Naviculaceae</taxon>
        <taxon>Seminavis</taxon>
    </lineage>
</organism>
<evidence type="ECO:0000256" key="1">
    <source>
        <dbReference type="SAM" id="SignalP"/>
    </source>
</evidence>
<proteinExistence type="predicted"/>
<keyword evidence="1" id="KW-0732">Signal</keyword>
<protein>
    <submittedName>
        <fullName evidence="2">Uncharacterized protein</fullName>
    </submittedName>
</protein>
<dbReference type="InterPro" id="IPR021467">
    <property type="entry name" value="DUF3119"/>
</dbReference>
<dbReference type="PANTHER" id="PTHR35550:SF2">
    <property type="entry name" value="OS05G0401200 PROTEIN"/>
    <property type="match status" value="1"/>
</dbReference>
<keyword evidence="3" id="KW-1185">Reference proteome</keyword>
<feature type="signal peptide" evidence="1">
    <location>
        <begin position="1"/>
        <end position="19"/>
    </location>
</feature>
<gene>
    <name evidence="2" type="ORF">SEMRO_39_G024290.1</name>
</gene>
<name>A0A9N8DDH1_9STRA</name>
<accession>A0A9N8DDH1</accession>
<dbReference type="Pfam" id="PF11317">
    <property type="entry name" value="DUF3119"/>
    <property type="match status" value="1"/>
</dbReference>
<evidence type="ECO:0000313" key="3">
    <source>
        <dbReference type="Proteomes" id="UP001153069"/>
    </source>
</evidence>